<evidence type="ECO:0000256" key="1">
    <source>
        <dbReference type="ARBA" id="ARBA00008780"/>
    </source>
</evidence>
<keyword evidence="6 8" id="KW-0443">Lipid metabolism</keyword>
<dbReference type="PANTHER" id="PTHR10728">
    <property type="entry name" value="CYTOSOLIC PHOSPHOLIPASE A2"/>
    <property type="match status" value="1"/>
</dbReference>
<evidence type="ECO:0000313" key="12">
    <source>
        <dbReference type="Proteomes" id="UP001215598"/>
    </source>
</evidence>
<evidence type="ECO:0000256" key="6">
    <source>
        <dbReference type="ARBA" id="ARBA00023098"/>
    </source>
</evidence>
<dbReference type="SUPFAM" id="SSF52151">
    <property type="entry name" value="FabD/lysophospholipase-like"/>
    <property type="match status" value="1"/>
</dbReference>
<name>A0AAD7MXX6_9AGAR</name>
<evidence type="ECO:0000259" key="10">
    <source>
        <dbReference type="PROSITE" id="PS51210"/>
    </source>
</evidence>
<feature type="chain" id="PRO_5041778467" description="Lysophospholipase" evidence="9">
    <location>
        <begin position="23"/>
        <end position="443"/>
    </location>
</feature>
<comment type="catalytic activity">
    <reaction evidence="9">
        <text>a 1-acyl-sn-glycero-3-phosphocholine + H2O = sn-glycerol 3-phosphocholine + a fatty acid + H(+)</text>
        <dbReference type="Rhea" id="RHEA:15177"/>
        <dbReference type="ChEBI" id="CHEBI:15377"/>
        <dbReference type="ChEBI" id="CHEBI:15378"/>
        <dbReference type="ChEBI" id="CHEBI:16870"/>
        <dbReference type="ChEBI" id="CHEBI:28868"/>
        <dbReference type="ChEBI" id="CHEBI:58168"/>
        <dbReference type="EC" id="3.1.1.5"/>
    </reaction>
</comment>
<dbReference type="GO" id="GO:0046475">
    <property type="term" value="P:glycerophospholipid catabolic process"/>
    <property type="evidence" value="ECO:0007669"/>
    <property type="project" value="TreeGrafter"/>
</dbReference>
<keyword evidence="3 9" id="KW-0732">Signal</keyword>
<feature type="domain" description="PLA2c" evidence="10">
    <location>
        <begin position="27"/>
        <end position="443"/>
    </location>
</feature>
<dbReference type="InterPro" id="IPR002642">
    <property type="entry name" value="LysoPLipase_cat_dom"/>
</dbReference>
<dbReference type="PANTHER" id="PTHR10728:SF33">
    <property type="entry name" value="LYSOPHOSPHOLIPASE 1-RELATED"/>
    <property type="match status" value="1"/>
</dbReference>
<sequence length="443" mass="47860">MLGSSTAFTLLLLSGAASTAFGPTFQRCPADFQLVRRGQTISAAESQYIRDRREKVLPDAFKAYSQNVKRTRIELPKYVEEILESTQFPTVGISTSGGGDRAAIFGAGVLNALDGRNSSSVKKGTGGLLQAATHLAGLSGGSWLLTSLVQANFPTIQHLMFGDGKKQDFGGWLTSFSVWTVSTDPAEQAIFADEILQEMAVKAKHFPVSVGDAWGRALARHFTNGTTVDNFFSNTSHGAGILFSDFTNLPTLASHEQPFPIIVLDIVSNHINGTIFPGKNGIPLNSPMFEVNIFEMGCYDDVLAAHTPTKHLGTTNESLCVTGFDEAMFISGTSSNLFSERNNTASLAMSTANFSLLVNETYPQSPGLRIDTSNYPNPFHGIAPDTFSDSVETILSMCDGGEDGQVTPLQPMLVPDRKIDIIIAIDAVRARAKIIRRVRLARR</sequence>
<dbReference type="GO" id="GO:0005829">
    <property type="term" value="C:cytosol"/>
    <property type="evidence" value="ECO:0007669"/>
    <property type="project" value="TreeGrafter"/>
</dbReference>
<keyword evidence="4 8" id="KW-0378">Hydrolase</keyword>
<evidence type="ECO:0000256" key="3">
    <source>
        <dbReference type="ARBA" id="ARBA00022729"/>
    </source>
</evidence>
<dbReference type="SMART" id="SM00022">
    <property type="entry name" value="PLAc"/>
    <property type="match status" value="1"/>
</dbReference>
<keyword evidence="5 8" id="KW-0442">Lipid degradation</keyword>
<protein>
    <recommendedName>
        <fullName evidence="2 9">Lysophospholipase</fullName>
        <ecNumber evidence="2 9">3.1.1.5</ecNumber>
    </recommendedName>
</protein>
<dbReference type="Gene3D" id="3.40.1090.10">
    <property type="entry name" value="Cytosolic phospholipase A2 catalytic domain"/>
    <property type="match status" value="1"/>
</dbReference>
<keyword evidence="7" id="KW-0325">Glycoprotein</keyword>
<comment type="caution">
    <text evidence="11">The sequence shown here is derived from an EMBL/GenBank/DDBJ whole genome shotgun (WGS) entry which is preliminary data.</text>
</comment>
<feature type="signal peptide" evidence="9">
    <location>
        <begin position="1"/>
        <end position="22"/>
    </location>
</feature>
<dbReference type="GO" id="GO:0004623">
    <property type="term" value="F:phospholipase A2 activity"/>
    <property type="evidence" value="ECO:0007669"/>
    <property type="project" value="TreeGrafter"/>
</dbReference>
<evidence type="ECO:0000256" key="4">
    <source>
        <dbReference type="ARBA" id="ARBA00022801"/>
    </source>
</evidence>
<dbReference type="AlphaFoldDB" id="A0AAD7MXX6"/>
<evidence type="ECO:0000256" key="8">
    <source>
        <dbReference type="PROSITE-ProRule" id="PRU00555"/>
    </source>
</evidence>
<dbReference type="InterPro" id="IPR016035">
    <property type="entry name" value="Acyl_Trfase/lysoPLipase"/>
</dbReference>
<evidence type="ECO:0000313" key="11">
    <source>
        <dbReference type="EMBL" id="KAJ7737385.1"/>
    </source>
</evidence>
<evidence type="ECO:0000256" key="2">
    <source>
        <dbReference type="ARBA" id="ARBA00013274"/>
    </source>
</evidence>
<evidence type="ECO:0000256" key="5">
    <source>
        <dbReference type="ARBA" id="ARBA00022963"/>
    </source>
</evidence>
<evidence type="ECO:0000256" key="7">
    <source>
        <dbReference type="ARBA" id="ARBA00023180"/>
    </source>
</evidence>
<accession>A0AAD7MXX6</accession>
<dbReference type="GO" id="GO:0004622">
    <property type="term" value="F:phosphatidylcholine lysophospholipase activity"/>
    <property type="evidence" value="ECO:0007669"/>
    <property type="project" value="UniProtKB-EC"/>
</dbReference>
<dbReference type="EMBL" id="JARKIB010000117">
    <property type="protein sequence ID" value="KAJ7737385.1"/>
    <property type="molecule type" value="Genomic_DNA"/>
</dbReference>
<reference evidence="11" key="1">
    <citation type="submission" date="2023-03" db="EMBL/GenBank/DDBJ databases">
        <title>Massive genome expansion in bonnet fungi (Mycena s.s.) driven by repeated elements and novel gene families across ecological guilds.</title>
        <authorList>
            <consortium name="Lawrence Berkeley National Laboratory"/>
            <person name="Harder C.B."/>
            <person name="Miyauchi S."/>
            <person name="Viragh M."/>
            <person name="Kuo A."/>
            <person name="Thoen E."/>
            <person name="Andreopoulos B."/>
            <person name="Lu D."/>
            <person name="Skrede I."/>
            <person name="Drula E."/>
            <person name="Henrissat B."/>
            <person name="Morin E."/>
            <person name="Kohler A."/>
            <person name="Barry K."/>
            <person name="LaButti K."/>
            <person name="Morin E."/>
            <person name="Salamov A."/>
            <person name="Lipzen A."/>
            <person name="Mereny Z."/>
            <person name="Hegedus B."/>
            <person name="Baldrian P."/>
            <person name="Stursova M."/>
            <person name="Weitz H."/>
            <person name="Taylor A."/>
            <person name="Grigoriev I.V."/>
            <person name="Nagy L.G."/>
            <person name="Martin F."/>
            <person name="Kauserud H."/>
        </authorList>
    </citation>
    <scope>NUCLEOTIDE SEQUENCE</scope>
    <source>
        <strain evidence="11">CBHHK182m</strain>
    </source>
</reference>
<comment type="similarity">
    <text evidence="1 9">Belongs to the lysophospholipase family.</text>
</comment>
<gene>
    <name evidence="11" type="ORF">B0H16DRAFT_107517</name>
</gene>
<evidence type="ECO:0000256" key="9">
    <source>
        <dbReference type="RuleBase" id="RU362103"/>
    </source>
</evidence>
<dbReference type="PROSITE" id="PS51210">
    <property type="entry name" value="PLA2C"/>
    <property type="match status" value="1"/>
</dbReference>
<dbReference type="Pfam" id="PF01735">
    <property type="entry name" value="PLA2_B"/>
    <property type="match status" value="1"/>
</dbReference>
<keyword evidence="12" id="KW-1185">Reference proteome</keyword>
<dbReference type="Proteomes" id="UP001215598">
    <property type="component" value="Unassembled WGS sequence"/>
</dbReference>
<dbReference type="EC" id="3.1.1.5" evidence="2 9"/>
<organism evidence="11 12">
    <name type="scientific">Mycena metata</name>
    <dbReference type="NCBI Taxonomy" id="1033252"/>
    <lineage>
        <taxon>Eukaryota</taxon>
        <taxon>Fungi</taxon>
        <taxon>Dikarya</taxon>
        <taxon>Basidiomycota</taxon>
        <taxon>Agaricomycotina</taxon>
        <taxon>Agaricomycetes</taxon>
        <taxon>Agaricomycetidae</taxon>
        <taxon>Agaricales</taxon>
        <taxon>Marasmiineae</taxon>
        <taxon>Mycenaceae</taxon>
        <taxon>Mycena</taxon>
    </lineage>
</organism>
<proteinExistence type="inferred from homology"/>